<evidence type="ECO:0000256" key="3">
    <source>
        <dbReference type="PROSITE-ProRule" id="PRU00023"/>
    </source>
</evidence>
<sequence length="497" mass="54711">MESLDRTSWRWRGSMEPLDNRPDFVSETNGNQIVAAKDAQGIDSSPTNQRNANELVKDTLLIISVQDAIECLSAHFERVARNDENGNRPVTASRRTHFEPEDLLLRCCVQSTNINHVNILEKSLLMFAKLKDVSDDPVPHLIVTGANVNCVNALNDSPLILACAMGNITHVKLLLEAGAKVEYPGKDGDTPLIHAARRGHTHIVQLLLESGADIDGANTHMDTPLLCAAQYKKVETVIFLLQEGASVNHVNKSGETALMQAVCKRSLDITRELIHSGAEVNAVDYLGNNALINAARLDEAKIMTLLIESGAFLNQVNVHNKSALWFAVCHSVISYSPCLRLLLASGACIGSELHQAVTVGLMHVVKVLVEHGATPRLINLSQLSIRSFPVHIQQVSPLTVALLTQRLDIARNFMDIGFLTDFDLRCLPYDDKLKCFLKDNAKSESVNFMNNNLAGPWSLERLCLIVISKNIGFQSKSRKLKVESSGLPRVFQKLLLS</sequence>
<dbReference type="KEGG" id="bgt:106069520"/>
<protein>
    <submittedName>
        <fullName evidence="5">Ankyrin repeat domain-containing protein 50-like isoform X1</fullName>
    </submittedName>
</protein>
<feature type="repeat" description="ANK" evidence="3">
    <location>
        <begin position="253"/>
        <end position="285"/>
    </location>
</feature>
<dbReference type="PROSITE" id="PS50088">
    <property type="entry name" value="ANK_REPEAT"/>
    <property type="match status" value="4"/>
</dbReference>
<keyword evidence="2 3" id="KW-0040">ANK repeat</keyword>
<dbReference type="SMART" id="SM00248">
    <property type="entry name" value="ANK"/>
    <property type="match status" value="8"/>
</dbReference>
<evidence type="ECO:0000313" key="4">
    <source>
        <dbReference type="Proteomes" id="UP001165740"/>
    </source>
</evidence>
<organism evidence="4 5">
    <name type="scientific">Biomphalaria glabrata</name>
    <name type="common">Bloodfluke planorb</name>
    <name type="synonym">Freshwater snail</name>
    <dbReference type="NCBI Taxonomy" id="6526"/>
    <lineage>
        <taxon>Eukaryota</taxon>
        <taxon>Metazoa</taxon>
        <taxon>Spiralia</taxon>
        <taxon>Lophotrochozoa</taxon>
        <taxon>Mollusca</taxon>
        <taxon>Gastropoda</taxon>
        <taxon>Heterobranchia</taxon>
        <taxon>Euthyneura</taxon>
        <taxon>Panpulmonata</taxon>
        <taxon>Hygrophila</taxon>
        <taxon>Lymnaeoidea</taxon>
        <taxon>Planorbidae</taxon>
        <taxon>Biomphalaria</taxon>
    </lineage>
</organism>
<dbReference type="Pfam" id="PF12796">
    <property type="entry name" value="Ank_2"/>
    <property type="match status" value="2"/>
</dbReference>
<dbReference type="SUPFAM" id="SSF48403">
    <property type="entry name" value="Ankyrin repeat"/>
    <property type="match status" value="2"/>
</dbReference>
<accession>A0A9U8EEQ0</accession>
<dbReference type="AlphaFoldDB" id="A0A9U8EEQ0"/>
<proteinExistence type="predicted"/>
<dbReference type="OMA" id="CTHAGLN"/>
<reference evidence="5" key="1">
    <citation type="submission" date="2025-08" db="UniProtKB">
        <authorList>
            <consortium name="RefSeq"/>
        </authorList>
    </citation>
    <scope>IDENTIFICATION</scope>
</reference>
<dbReference type="RefSeq" id="XP_013084653.2">
    <property type="nucleotide sequence ID" value="XM_013229199.2"/>
</dbReference>
<gene>
    <name evidence="5" type="primary">LOC106069520</name>
</gene>
<feature type="repeat" description="ANK" evidence="3">
    <location>
        <begin position="187"/>
        <end position="219"/>
    </location>
</feature>
<feature type="repeat" description="ANK" evidence="3">
    <location>
        <begin position="220"/>
        <end position="252"/>
    </location>
</feature>
<dbReference type="OrthoDB" id="6046746at2759"/>
<evidence type="ECO:0000313" key="5">
    <source>
        <dbReference type="RefSeq" id="XP_013084653.2"/>
    </source>
</evidence>
<feature type="repeat" description="ANK" evidence="3">
    <location>
        <begin position="154"/>
        <end position="186"/>
    </location>
</feature>
<keyword evidence="1" id="KW-0677">Repeat</keyword>
<dbReference type="GeneID" id="106069520"/>
<evidence type="ECO:0000256" key="2">
    <source>
        <dbReference type="ARBA" id="ARBA00023043"/>
    </source>
</evidence>
<dbReference type="PROSITE" id="PS50297">
    <property type="entry name" value="ANK_REP_REGION"/>
    <property type="match status" value="3"/>
</dbReference>
<evidence type="ECO:0000256" key="1">
    <source>
        <dbReference type="ARBA" id="ARBA00022737"/>
    </source>
</evidence>
<dbReference type="Gene3D" id="1.25.40.20">
    <property type="entry name" value="Ankyrin repeat-containing domain"/>
    <property type="match status" value="2"/>
</dbReference>
<dbReference type="InterPro" id="IPR002110">
    <property type="entry name" value="Ankyrin_rpt"/>
</dbReference>
<name>A0A9U8EEQ0_BIOGL</name>
<dbReference type="InterPro" id="IPR036770">
    <property type="entry name" value="Ankyrin_rpt-contain_sf"/>
</dbReference>
<dbReference type="PANTHER" id="PTHR24173:SF74">
    <property type="entry name" value="ANKYRIN REPEAT DOMAIN-CONTAINING PROTEIN 16"/>
    <property type="match status" value="1"/>
</dbReference>
<dbReference type="Proteomes" id="UP001165740">
    <property type="component" value="Chromosome 7"/>
</dbReference>
<keyword evidence="4" id="KW-1185">Reference proteome</keyword>
<dbReference type="PANTHER" id="PTHR24173">
    <property type="entry name" value="ANKYRIN REPEAT CONTAINING"/>
    <property type="match status" value="1"/>
</dbReference>